<dbReference type="GO" id="GO:0007052">
    <property type="term" value="P:mitotic spindle organization"/>
    <property type="evidence" value="ECO:0007669"/>
    <property type="project" value="TreeGrafter"/>
</dbReference>
<dbReference type="InterPro" id="IPR026123">
    <property type="entry name" value="STIL"/>
</dbReference>
<feature type="region of interest" description="Disordered" evidence="1">
    <location>
        <begin position="733"/>
        <end position="778"/>
    </location>
</feature>
<name>A0A0L0HUD0_SPIPD</name>
<evidence type="ECO:0000256" key="1">
    <source>
        <dbReference type="SAM" id="MobiDB-lite"/>
    </source>
</evidence>
<feature type="domain" description="STIL N-terminal" evidence="2">
    <location>
        <begin position="248"/>
        <end position="482"/>
    </location>
</feature>
<dbReference type="GO" id="GO:0031023">
    <property type="term" value="P:microtubule organizing center organization"/>
    <property type="evidence" value="ECO:0007669"/>
    <property type="project" value="TreeGrafter"/>
</dbReference>
<proteinExistence type="predicted"/>
<dbReference type="STRING" id="645134.A0A0L0HUD0"/>
<evidence type="ECO:0000313" key="4">
    <source>
        <dbReference type="Proteomes" id="UP000053201"/>
    </source>
</evidence>
<dbReference type="GeneID" id="27683951"/>
<feature type="compositionally biased region" description="Polar residues" evidence="1">
    <location>
        <begin position="579"/>
        <end position="596"/>
    </location>
</feature>
<keyword evidence="4" id="KW-1185">Reference proteome</keyword>
<dbReference type="GO" id="GO:0005815">
    <property type="term" value="C:microtubule organizing center"/>
    <property type="evidence" value="ECO:0007669"/>
    <property type="project" value="TreeGrafter"/>
</dbReference>
<dbReference type="PANTHER" id="PTHR15128">
    <property type="entry name" value="TAL1 SCL INTERRUPTING LOCUS"/>
    <property type="match status" value="1"/>
</dbReference>
<dbReference type="VEuPathDB" id="FungiDB:SPPG_00206"/>
<evidence type="ECO:0000313" key="3">
    <source>
        <dbReference type="EMBL" id="KND04479.1"/>
    </source>
</evidence>
<feature type="compositionally biased region" description="Polar residues" evidence="1">
    <location>
        <begin position="733"/>
        <end position="742"/>
    </location>
</feature>
<dbReference type="InParanoid" id="A0A0L0HUD0"/>
<dbReference type="PANTHER" id="PTHR15128:SF0">
    <property type="entry name" value="SCL-INTERRUPTING LOCUS PROTEIN"/>
    <property type="match status" value="1"/>
</dbReference>
<dbReference type="Pfam" id="PF15253">
    <property type="entry name" value="STIL_N"/>
    <property type="match status" value="1"/>
</dbReference>
<accession>A0A0L0HUD0</accession>
<feature type="compositionally biased region" description="Polar residues" evidence="1">
    <location>
        <begin position="619"/>
        <end position="635"/>
    </location>
</feature>
<dbReference type="GO" id="GO:0071539">
    <property type="term" value="P:protein localization to centrosome"/>
    <property type="evidence" value="ECO:0007669"/>
    <property type="project" value="TreeGrafter"/>
</dbReference>
<feature type="region of interest" description="Disordered" evidence="1">
    <location>
        <begin position="579"/>
        <end position="638"/>
    </location>
</feature>
<feature type="compositionally biased region" description="Basic and acidic residues" evidence="1">
    <location>
        <begin position="743"/>
        <end position="757"/>
    </location>
</feature>
<sequence length="1122" mass="123398">MVYLDPTANGISSRYIVKPMEHDIMLPRPEPPAPHPHPALESHNRYGSAIQNLNAGAPAPVSSTVRARAMQLQLQRTDARAMRNGRVRVAAGSATKTTGKSGGGPVSVEDGGKAPFVVQSATMRMSLNEETPFPPRVDRKTSSVNAVRVPYQGRNIATNYKFVPPAAAKYYLWDTTSVGPTHLLTSDQLCPDNIRLQTTAIRASLSLDRPPVATTWQGVMLQGFFIGRYVPLQSSVILESVHQLSTKALVLDRFDAGRRSSHTEVGLEPTFVTGGDAVVTVLRRVHDDKEMMSQETGCWSSMEYGYVFNTLRERLKRLDDCANLDIATVVLSMDLDKSFQLQGLKCQALIPDVILRAHLINPLMIVPTTLTTDLLKPLSVAGEQVDSGYVAIDQARHVLTLTCNDPMATSLPLAGIWVKGARHIRDPSVQCACIRYIWNSVIKKLDMGKSQVLVIIFQNFTSGTPQFYECNYEISEIPFALYEASLPVPKDEHKGDLKAWQDVLSVNNGFELKKVNIREYSGACEAIESVFDIPVAKRQVSSLSPPAAVVKSSASPLRVADDKNVADIAITVDTNASIPWSSTDDANASAPSSSTDQAEDRASFCDDPGQSVRVDQEPKTTAVSVPRQGDTTQTNDNEDVVVNAVSEQQQSYLKFLQLQLDMLKMQMSGKQAASSSKLQFWPMIPMFPSPVMLTTSTSSDPVTRRTDARIGTGCDAATNTTVYVGHDDVQAPFSSKESQQAAENKETQIHAVSEKADSSPPTRRKSNNAPAVTPTLGTTDLESVLKRINQTDIERTYHLPADTGSNYEAFFQYDPITDEEEKQTQEDIVPGHMDIEQDGNEIAIKSSLIQGRSESIKRPTSTDETKSPPTADGHCMRSEIREVTEGRTPVGTLLRRVAEVLEKSHEDPLQDDVAVNVSSVEEVGEGKTELIHNRSVHGAKDIIARLASHPEQSFIVMADHGDFPCENLVEQSVVLNTPRKQTIRSSPAVDRNDVTAIVRNSKPTQLTASQNKNETTLYPVIASKMEPIYRKNPRSPLKILQNSNLKAAESDPDTTCEQFSRATLEYLHKYGLLDAEEIPDVRVAFQTLNTNRTDLQDSVRGDGDAYTRILDITRIQTLPKLH</sequence>
<gene>
    <name evidence="3" type="ORF">SPPG_00206</name>
</gene>
<dbReference type="AlphaFoldDB" id="A0A0L0HUD0"/>
<feature type="region of interest" description="Disordered" evidence="1">
    <location>
        <begin position="91"/>
        <end position="112"/>
    </location>
</feature>
<dbReference type="Proteomes" id="UP000053201">
    <property type="component" value="Unassembled WGS sequence"/>
</dbReference>
<dbReference type="EMBL" id="KQ257450">
    <property type="protein sequence ID" value="KND04479.1"/>
    <property type="molecule type" value="Genomic_DNA"/>
</dbReference>
<protein>
    <recommendedName>
        <fullName evidence="2">STIL N-terminal domain-containing protein</fullName>
    </recommendedName>
</protein>
<feature type="compositionally biased region" description="Polar residues" evidence="1">
    <location>
        <begin position="767"/>
        <end position="778"/>
    </location>
</feature>
<evidence type="ECO:0000259" key="2">
    <source>
        <dbReference type="Pfam" id="PF15253"/>
    </source>
</evidence>
<organism evidence="3 4">
    <name type="scientific">Spizellomyces punctatus (strain DAOM BR117)</name>
    <dbReference type="NCBI Taxonomy" id="645134"/>
    <lineage>
        <taxon>Eukaryota</taxon>
        <taxon>Fungi</taxon>
        <taxon>Fungi incertae sedis</taxon>
        <taxon>Chytridiomycota</taxon>
        <taxon>Chytridiomycota incertae sedis</taxon>
        <taxon>Chytridiomycetes</taxon>
        <taxon>Spizellomycetales</taxon>
        <taxon>Spizellomycetaceae</taxon>
        <taxon>Spizellomyces</taxon>
    </lineage>
</organism>
<dbReference type="GO" id="GO:0007224">
    <property type="term" value="P:smoothened signaling pathway"/>
    <property type="evidence" value="ECO:0007669"/>
    <property type="project" value="TreeGrafter"/>
</dbReference>
<dbReference type="RefSeq" id="XP_016612518.1">
    <property type="nucleotide sequence ID" value="XM_016748539.1"/>
</dbReference>
<feature type="compositionally biased region" description="Basic and acidic residues" evidence="1">
    <location>
        <begin position="854"/>
        <end position="866"/>
    </location>
</feature>
<dbReference type="InterPro" id="IPR057731">
    <property type="entry name" value="STIL_N"/>
</dbReference>
<reference evidence="3 4" key="1">
    <citation type="submission" date="2009-08" db="EMBL/GenBank/DDBJ databases">
        <title>The Genome Sequence of Spizellomyces punctatus strain DAOM BR117.</title>
        <authorList>
            <consortium name="The Broad Institute Genome Sequencing Platform"/>
            <person name="Russ C."/>
            <person name="Cuomo C."/>
            <person name="Shea T."/>
            <person name="Young S.K."/>
            <person name="Zeng Q."/>
            <person name="Koehrsen M."/>
            <person name="Haas B."/>
            <person name="Borodovsky M."/>
            <person name="Guigo R."/>
            <person name="Alvarado L."/>
            <person name="Berlin A."/>
            <person name="Bochicchio J."/>
            <person name="Borenstein D."/>
            <person name="Chapman S."/>
            <person name="Chen Z."/>
            <person name="Engels R."/>
            <person name="Freedman E."/>
            <person name="Gellesch M."/>
            <person name="Goldberg J."/>
            <person name="Griggs A."/>
            <person name="Gujja S."/>
            <person name="Heiman D."/>
            <person name="Hepburn T."/>
            <person name="Howarth C."/>
            <person name="Jen D."/>
            <person name="Larson L."/>
            <person name="Lewis B."/>
            <person name="Mehta T."/>
            <person name="Park D."/>
            <person name="Pearson M."/>
            <person name="Roberts A."/>
            <person name="Saif S."/>
            <person name="Shenoy N."/>
            <person name="Sisk P."/>
            <person name="Stolte C."/>
            <person name="Sykes S."/>
            <person name="Thomson T."/>
            <person name="Walk T."/>
            <person name="White J."/>
            <person name="Yandava C."/>
            <person name="Burger G."/>
            <person name="Gray M.W."/>
            <person name="Holland P.W.H."/>
            <person name="King N."/>
            <person name="Lang F.B.F."/>
            <person name="Roger A.J."/>
            <person name="Ruiz-Trillo I."/>
            <person name="Lander E."/>
            <person name="Nusbaum C."/>
        </authorList>
    </citation>
    <scope>NUCLEOTIDE SEQUENCE [LARGE SCALE GENOMIC DNA]</scope>
    <source>
        <strain evidence="3 4">DAOM BR117</strain>
    </source>
</reference>
<dbReference type="OrthoDB" id="76173at2759"/>
<feature type="region of interest" description="Disordered" evidence="1">
    <location>
        <begin position="848"/>
        <end position="874"/>
    </location>
</feature>